<keyword evidence="1" id="KW-0472">Membrane</keyword>
<evidence type="ECO:0000259" key="2">
    <source>
        <dbReference type="Pfam" id="PF12862"/>
    </source>
</evidence>
<organism evidence="3 4">
    <name type="scientific">Favolaschia claudopus</name>
    <dbReference type="NCBI Taxonomy" id="2862362"/>
    <lineage>
        <taxon>Eukaryota</taxon>
        <taxon>Fungi</taxon>
        <taxon>Dikarya</taxon>
        <taxon>Basidiomycota</taxon>
        <taxon>Agaricomycotina</taxon>
        <taxon>Agaricomycetes</taxon>
        <taxon>Agaricomycetidae</taxon>
        <taxon>Agaricales</taxon>
        <taxon>Marasmiineae</taxon>
        <taxon>Mycenaceae</taxon>
        <taxon>Favolaschia</taxon>
    </lineage>
</organism>
<dbReference type="AlphaFoldDB" id="A0AAW0B0V6"/>
<dbReference type="Gene3D" id="1.25.40.10">
    <property type="entry name" value="Tetratricopeptide repeat domain"/>
    <property type="match status" value="2"/>
</dbReference>
<keyword evidence="1" id="KW-0812">Transmembrane</keyword>
<gene>
    <name evidence="3" type="ORF">R3P38DRAFT_1276659</name>
</gene>
<proteinExistence type="predicted"/>
<dbReference type="InterPro" id="IPR011990">
    <property type="entry name" value="TPR-like_helical_dom_sf"/>
</dbReference>
<dbReference type="PANTHER" id="PTHR19959">
    <property type="entry name" value="KINESIN LIGHT CHAIN"/>
    <property type="match status" value="1"/>
</dbReference>
<sequence>MDPVSVTTTIITLATFIKDLVELGESIRSSIEKVGENRRQIRELSQNIVRTLYALESFTRGKEEALCDPELLGALENLKAEMLHVHSKCIKISSVQLPGLRGFKSQLTAWRKRHDLEKKIASLKERVSKCFSEFTTFSAARTEHVAGQIAHSTLRIEQRLVVDGIESQAKARRLEGMMAQLLLESDFGRHQLGRTVEIISSDPTFQSLESQYMSAQLTSLINSVQILLASGSLFFESPSEQILDRPVLVDPTVLTPSHALIEILQLTVKIDGMANLTVPLRWLRNAFTSLRIQLSQIGMHSEAVVWSRLQITCLRYASTTDYGMRALPEIASALCDASFIHSHQYDLASAVEFSQQSVDLWARSAEILPCDYHIARLRSMIVHADNLLQSDKKTAALRTAVDAISMARPIAAGLIESISRVSHLTDEDTFDAAQSRDAFLLLARVLSSLDRHLYSYAAFMEGFQAALGLPTPVAPPCGYNIDSFIDVICKLAEGDHLSLPMLAECVMLFRDLTCIYRKRFSNHFLRLLHAITYLSQQSAPTLSDIRRFLEPRSDSSAPELDIAKPVLNDLDILWDAVWLFYTEAPETSTVPLIKNILVVHFDRAIAVLKALQQSSAFSMIGFTWFLFIACELLPLIARADYSSLLEVLGETIKDFLISFVALQSGVSFGEFLQRICQHAARIGAHREVLELCEHVAEYLACQFHTGDDLMSWSHSFVLLRIAIFCDAARFAEATELVQRLELESFSFPENLVLLRTRILLRMGRHFEALSVIKRAITVSITNHWTRGPTFDMSLYFLFTQLAVVWGRLGHPHKALEAAEKAVEFCERVEHEYTDEEDGEFPDGNLVSLRIHPFTTLSNCQAAAGKSVEALESAQKAVSLYMQNEHWETQREKFWILRRQESGGNAFLALSQQFTASGDHQQALSYAEKAIALFRELVALAPRHLPTLASSLQHLASIKWDLGRREEATVACEEAIQILRNVVKSETYFLPTFADALDRHRALLLEQGDASGAAAVMSETVEARREFASLPQGPEWLFEKVVNSGDEEVDWWELKSGPKEFHGVLADLVSEGDEIEDIEYRDALDTLRIVEVMEAESTTIEVVDERSFTSPAATSQDTDSTSAVADPTAHIVPGAKLRLAEDFDIIKTEISRPTSTRKAVEDVLNRPLKITLSMSMHSRPMDVLWWVLLGVLFAFVFARVA</sequence>
<dbReference type="Pfam" id="PF12862">
    <property type="entry name" value="ANAPC5"/>
    <property type="match status" value="1"/>
</dbReference>
<name>A0AAW0B0V6_9AGAR</name>
<evidence type="ECO:0000256" key="1">
    <source>
        <dbReference type="SAM" id="Phobius"/>
    </source>
</evidence>
<comment type="caution">
    <text evidence="3">The sequence shown here is derived from an EMBL/GenBank/DDBJ whole genome shotgun (WGS) entry which is preliminary data.</text>
</comment>
<evidence type="ECO:0000313" key="4">
    <source>
        <dbReference type="Proteomes" id="UP001362999"/>
    </source>
</evidence>
<dbReference type="SUPFAM" id="SSF48452">
    <property type="entry name" value="TPR-like"/>
    <property type="match status" value="1"/>
</dbReference>
<reference evidence="3 4" key="1">
    <citation type="journal article" date="2024" name="J Genomics">
        <title>Draft genome sequencing and assembly of Favolaschia claudopus CIRM-BRFM 2984 isolated from oak limbs.</title>
        <authorList>
            <person name="Navarro D."/>
            <person name="Drula E."/>
            <person name="Chaduli D."/>
            <person name="Cazenave R."/>
            <person name="Ahrendt S."/>
            <person name="Wang J."/>
            <person name="Lipzen A."/>
            <person name="Daum C."/>
            <person name="Barry K."/>
            <person name="Grigoriev I.V."/>
            <person name="Favel A."/>
            <person name="Rosso M.N."/>
            <person name="Martin F."/>
        </authorList>
    </citation>
    <scope>NUCLEOTIDE SEQUENCE [LARGE SCALE GENOMIC DNA]</scope>
    <source>
        <strain evidence="3 4">CIRM-BRFM 2984</strain>
    </source>
</reference>
<feature type="transmembrane region" description="Helical" evidence="1">
    <location>
        <begin position="1182"/>
        <end position="1199"/>
    </location>
</feature>
<accession>A0AAW0B0V6</accession>
<dbReference type="Pfam" id="PF13374">
    <property type="entry name" value="TPR_10"/>
    <property type="match status" value="1"/>
</dbReference>
<evidence type="ECO:0000313" key="3">
    <source>
        <dbReference type="EMBL" id="KAK7018882.1"/>
    </source>
</evidence>
<dbReference type="CDD" id="cd21037">
    <property type="entry name" value="MLKL_NTD"/>
    <property type="match status" value="1"/>
</dbReference>
<keyword evidence="1" id="KW-1133">Transmembrane helix</keyword>
<dbReference type="InterPro" id="IPR026000">
    <property type="entry name" value="Apc5_dom"/>
</dbReference>
<dbReference type="SMART" id="SM00028">
    <property type="entry name" value="TPR"/>
    <property type="match status" value="4"/>
</dbReference>
<protein>
    <submittedName>
        <fullName evidence="3">Tetratricopeptide repeat family</fullName>
    </submittedName>
</protein>
<dbReference type="EMBL" id="JAWWNJ010000045">
    <property type="protein sequence ID" value="KAK7018882.1"/>
    <property type="molecule type" value="Genomic_DNA"/>
</dbReference>
<keyword evidence="4" id="KW-1185">Reference proteome</keyword>
<dbReference type="InterPro" id="IPR059179">
    <property type="entry name" value="MLKL-like_MCAfunc"/>
</dbReference>
<dbReference type="PANTHER" id="PTHR19959:SF119">
    <property type="entry name" value="FUNGAL LIPASE-LIKE DOMAIN-CONTAINING PROTEIN"/>
    <property type="match status" value="1"/>
</dbReference>
<dbReference type="InterPro" id="IPR019734">
    <property type="entry name" value="TPR_rpt"/>
</dbReference>
<feature type="domain" description="Anaphase-promoting complex subunit 5" evidence="2">
    <location>
        <begin position="363"/>
        <end position="408"/>
    </location>
</feature>
<dbReference type="Proteomes" id="UP001362999">
    <property type="component" value="Unassembled WGS sequence"/>
</dbReference>